<gene>
    <name evidence="1" type="ORF">SMSP2_00905</name>
</gene>
<dbReference type="Proteomes" id="UP000188181">
    <property type="component" value="Chromosome"/>
</dbReference>
<accession>A0A1Q2MCX2</accession>
<dbReference type="NCBIfam" id="TIGR02532">
    <property type="entry name" value="IV_pilin_GFxxxE"/>
    <property type="match status" value="1"/>
</dbReference>
<dbReference type="AlphaFoldDB" id="A0A1Q2MCX2"/>
<dbReference type="KEGG" id="pbas:SMSP2_00905"/>
<name>A0A1Q2MCX2_9BACT</name>
<protein>
    <submittedName>
        <fullName evidence="1">Type II secretion system protein G</fullName>
    </submittedName>
</protein>
<organism evidence="1 2">
    <name type="scientific">Limihaloglobus sulfuriphilus</name>
    <dbReference type="NCBI Taxonomy" id="1851148"/>
    <lineage>
        <taxon>Bacteria</taxon>
        <taxon>Pseudomonadati</taxon>
        <taxon>Planctomycetota</taxon>
        <taxon>Phycisphaerae</taxon>
        <taxon>Sedimentisphaerales</taxon>
        <taxon>Sedimentisphaeraceae</taxon>
        <taxon>Limihaloglobus</taxon>
    </lineage>
</organism>
<dbReference type="SUPFAM" id="SSF54523">
    <property type="entry name" value="Pili subunits"/>
    <property type="match status" value="1"/>
</dbReference>
<evidence type="ECO:0000313" key="1">
    <source>
        <dbReference type="EMBL" id="AQQ70553.1"/>
    </source>
</evidence>
<dbReference type="InterPro" id="IPR045584">
    <property type="entry name" value="Pilin-like"/>
</dbReference>
<keyword evidence="2" id="KW-1185">Reference proteome</keyword>
<dbReference type="InterPro" id="IPR012902">
    <property type="entry name" value="N_methyl_site"/>
</dbReference>
<reference evidence="2" key="1">
    <citation type="submission" date="2017-02" db="EMBL/GenBank/DDBJ databases">
        <title>Comparative genomics and description of representatives of a novel lineage of planctomycetes thriving in anoxic sediments.</title>
        <authorList>
            <person name="Spring S."/>
            <person name="Bunk B."/>
            <person name="Sproer C."/>
        </authorList>
    </citation>
    <scope>NUCLEOTIDE SEQUENCE [LARGE SCALE GENOMIC DNA]</scope>
    <source>
        <strain evidence="2">SM-Chi-D1</strain>
    </source>
</reference>
<dbReference type="EMBL" id="CP019646">
    <property type="protein sequence ID" value="AQQ70553.1"/>
    <property type="molecule type" value="Genomic_DNA"/>
</dbReference>
<dbReference type="STRING" id="1851148.SMSP2_00905"/>
<sequence length="294" mass="32846">MKSKTKAFTLIELLVVISIIALLMAIMMPALSKAREQAKKIVCGSKQKQWALALNAYAASNNDEVVGFTDRPYRSNKNTALFWANLLAPYLSDSGSIGDNFYDSSVWLSDVRRCPSARKRPTDQVNTWTGEYDTWFGVHFGLGSKGGSGDTTISAPFFYPEDADKNNLKISTIRGATAMFVLDTWVSYVYSPTYANYKFDFHFADGSSTRIRNSNRSLLSGHPDRPYNEAKPLSHGNGTNVALFDGHVEFAEYSDLWEVTPRGMPVHSFWYMNDAAKAKTRAIYGAPYTPTYKP</sequence>
<dbReference type="Pfam" id="PF07963">
    <property type="entry name" value="N_methyl"/>
    <property type="match status" value="1"/>
</dbReference>
<dbReference type="PANTHER" id="PTHR30093">
    <property type="entry name" value="GENERAL SECRETION PATHWAY PROTEIN G"/>
    <property type="match status" value="1"/>
</dbReference>
<evidence type="ECO:0000313" key="2">
    <source>
        <dbReference type="Proteomes" id="UP000188181"/>
    </source>
</evidence>
<dbReference type="RefSeq" id="WP_146682808.1">
    <property type="nucleotide sequence ID" value="NZ_CP019646.1"/>
</dbReference>
<dbReference type="OrthoDB" id="258404at2"/>
<dbReference type="Gene3D" id="3.30.700.10">
    <property type="entry name" value="Glycoprotein, Type 4 Pilin"/>
    <property type="match status" value="1"/>
</dbReference>
<dbReference type="PANTHER" id="PTHR30093:SF2">
    <property type="entry name" value="TYPE II SECRETION SYSTEM PROTEIN H"/>
    <property type="match status" value="1"/>
</dbReference>
<proteinExistence type="predicted"/>